<dbReference type="InterPro" id="IPR007709">
    <property type="entry name" value="N-FG_amidohydro"/>
</dbReference>
<dbReference type="Gene3D" id="3.40.630.40">
    <property type="entry name" value="Zn-dependent exopeptidases"/>
    <property type="match status" value="1"/>
</dbReference>
<dbReference type="InterPro" id="IPR010247">
    <property type="entry name" value="HutG_amidohyd"/>
</dbReference>
<accession>A0AA52EBQ4</accession>
<dbReference type="Pfam" id="PF05013">
    <property type="entry name" value="FGase"/>
    <property type="match status" value="1"/>
</dbReference>
<keyword evidence="2" id="KW-1185">Reference proteome</keyword>
<gene>
    <name evidence="1" type="primary">hutG</name>
    <name evidence="1" type="ORF">QGN29_09490</name>
</gene>
<dbReference type="EMBL" id="CP123872">
    <property type="protein sequence ID" value="WND01785.1"/>
    <property type="molecule type" value="Genomic_DNA"/>
</dbReference>
<proteinExistence type="predicted"/>
<dbReference type="SUPFAM" id="SSF53187">
    <property type="entry name" value="Zn-dependent exopeptidases"/>
    <property type="match status" value="1"/>
</dbReference>
<dbReference type="KEGG" id="tmk:QGN29_09490"/>
<keyword evidence="1" id="KW-0378">Hydrolase</keyword>
<dbReference type="RefSeq" id="WP_310797615.1">
    <property type="nucleotide sequence ID" value="NZ_CP123872.1"/>
</dbReference>
<dbReference type="AlphaFoldDB" id="A0AA52EBQ4"/>
<evidence type="ECO:0000313" key="2">
    <source>
        <dbReference type="Proteomes" id="UP001268683"/>
    </source>
</evidence>
<dbReference type="GO" id="GO:0050129">
    <property type="term" value="F:N-formylglutamate deformylase activity"/>
    <property type="evidence" value="ECO:0007669"/>
    <property type="project" value="UniProtKB-EC"/>
</dbReference>
<reference evidence="1" key="1">
    <citation type="submission" date="2023-04" db="EMBL/GenBank/DDBJ databases">
        <title>Complete genome sequence of Temperatibacter marinus.</title>
        <authorList>
            <person name="Rong J.-C."/>
            <person name="Yi M.-L."/>
            <person name="Zhao Q."/>
        </authorList>
    </citation>
    <scope>NUCLEOTIDE SEQUENCE</scope>
    <source>
        <strain evidence="1">NBRC 110045</strain>
    </source>
</reference>
<dbReference type="Proteomes" id="UP001268683">
    <property type="component" value="Chromosome"/>
</dbReference>
<organism evidence="1 2">
    <name type="scientific">Temperatibacter marinus</name>
    <dbReference type="NCBI Taxonomy" id="1456591"/>
    <lineage>
        <taxon>Bacteria</taxon>
        <taxon>Pseudomonadati</taxon>
        <taxon>Pseudomonadota</taxon>
        <taxon>Alphaproteobacteria</taxon>
        <taxon>Kordiimonadales</taxon>
        <taxon>Temperatibacteraceae</taxon>
        <taxon>Temperatibacter</taxon>
    </lineage>
</organism>
<name>A0AA52EBQ4_9PROT</name>
<dbReference type="EC" id="3.5.1.68" evidence="1"/>
<dbReference type="NCBIfam" id="TIGR02017">
    <property type="entry name" value="hutG_amidohyd"/>
    <property type="match status" value="1"/>
</dbReference>
<protein>
    <submittedName>
        <fullName evidence="1">N-formylglutamate deformylase</fullName>
        <ecNumber evidence="1">3.5.1.68</ecNumber>
    </submittedName>
</protein>
<sequence>MFDLFGLKEGNSRLIVSMPHSGIQLGPIQGKLTLDAMRLPDTDWHLPQLYNFLHALDVTLISANYSRYVVDLNRDPSGESLYPGQSVTELCPTTLFDDQPLYLDGELPDGSEISDRQTRYYDPYHAEIQKQIDRLRTLHSDVILFDAHSIKSEVPRFFEGKLPDFNIGTNSGKSCYTDFETLAYNTLSRSARHSTVLNGRFKGGFITRKYGNPVEGVHSIQLEMSQALYMNEETLSYDTQKASVVQPLLRSMITQLMR</sequence>
<evidence type="ECO:0000313" key="1">
    <source>
        <dbReference type="EMBL" id="WND01785.1"/>
    </source>
</evidence>